<dbReference type="AlphaFoldDB" id="A0A450UBQ4"/>
<dbReference type="EMBL" id="CAADFH010000008">
    <property type="protein sequence ID" value="VFJ89565.1"/>
    <property type="molecule type" value="Genomic_DNA"/>
</dbReference>
<gene>
    <name evidence="1" type="ORF">BECKLFY1418A_GA0070994_100819</name>
</gene>
<protein>
    <submittedName>
        <fullName evidence="1">Uncharacterized protein</fullName>
    </submittedName>
</protein>
<reference evidence="1" key="1">
    <citation type="submission" date="2019-02" db="EMBL/GenBank/DDBJ databases">
        <authorList>
            <person name="Gruber-Vodicka R. H."/>
            <person name="Seah K. B. B."/>
        </authorList>
    </citation>
    <scope>NUCLEOTIDE SEQUENCE</scope>
    <source>
        <strain evidence="1">BECK_M6</strain>
    </source>
</reference>
<organism evidence="1">
    <name type="scientific">Candidatus Kentrum sp. LFY</name>
    <dbReference type="NCBI Taxonomy" id="2126342"/>
    <lineage>
        <taxon>Bacteria</taxon>
        <taxon>Pseudomonadati</taxon>
        <taxon>Pseudomonadota</taxon>
        <taxon>Gammaproteobacteria</taxon>
        <taxon>Candidatus Kentrum</taxon>
    </lineage>
</organism>
<accession>A0A450UBQ4</accession>
<name>A0A450UBQ4_9GAMM</name>
<proteinExistence type="predicted"/>
<evidence type="ECO:0000313" key="1">
    <source>
        <dbReference type="EMBL" id="VFJ89565.1"/>
    </source>
</evidence>
<sequence length="125" mass="14461">MRYPKMDRMIQQLYERTVEGSIPWKETEQEDVYQVAFPNASIRVRKKQGQQDDPWGQTERTWLGLYNAEGKLMDEVLIDDLPLYKLYDYARRTAMGAEDTINEILGSLDNGIPEKQGFGGKVTPD</sequence>